<evidence type="ECO:0000256" key="2">
    <source>
        <dbReference type="ARBA" id="ARBA00023015"/>
    </source>
</evidence>
<keyword evidence="4" id="KW-0238">DNA-binding</keyword>
<dbReference type="NCBIfam" id="TIGR02937">
    <property type="entry name" value="sigma70-ECF"/>
    <property type="match status" value="1"/>
</dbReference>
<comment type="caution">
    <text evidence="8">The sequence shown here is derived from an EMBL/GenBank/DDBJ whole genome shotgun (WGS) entry which is preliminary data.</text>
</comment>
<feature type="domain" description="RNA polymerase sigma factor 70 region 4 type 2" evidence="7">
    <location>
        <begin position="102"/>
        <end position="153"/>
    </location>
</feature>
<dbReference type="InterPro" id="IPR013249">
    <property type="entry name" value="RNA_pol_sigma70_r4_t2"/>
</dbReference>
<comment type="similarity">
    <text evidence="1">Belongs to the sigma-70 factor family. ECF subfamily.</text>
</comment>
<reference evidence="8" key="1">
    <citation type="submission" date="2020-11" db="EMBL/GenBank/DDBJ databases">
        <title>Multidrug resistant novel bacterium Savagea serpentis sp. nov., isolated from the scats of a vine snake (Ahaetulla nasuta).</title>
        <authorList>
            <person name="Venkata Ramana V."/>
            <person name="Vikas Patil S."/>
            <person name="Yogita Lugani V."/>
        </authorList>
    </citation>
    <scope>NUCLEOTIDE SEQUENCE</scope>
    <source>
        <strain evidence="8">SN6</strain>
    </source>
</reference>
<evidence type="ECO:0000256" key="5">
    <source>
        <dbReference type="ARBA" id="ARBA00023163"/>
    </source>
</evidence>
<dbReference type="GO" id="GO:0003677">
    <property type="term" value="F:DNA binding"/>
    <property type="evidence" value="ECO:0007669"/>
    <property type="project" value="UniProtKB-KW"/>
</dbReference>
<dbReference type="CDD" id="cd06171">
    <property type="entry name" value="Sigma70_r4"/>
    <property type="match status" value="1"/>
</dbReference>
<dbReference type="Gene3D" id="1.10.1740.10">
    <property type="match status" value="1"/>
</dbReference>
<dbReference type="InterPro" id="IPR036388">
    <property type="entry name" value="WH-like_DNA-bd_sf"/>
</dbReference>
<keyword evidence="5" id="KW-0804">Transcription</keyword>
<evidence type="ECO:0000256" key="3">
    <source>
        <dbReference type="ARBA" id="ARBA00023082"/>
    </source>
</evidence>
<dbReference type="SUPFAM" id="SSF88659">
    <property type="entry name" value="Sigma3 and sigma4 domains of RNA polymerase sigma factors"/>
    <property type="match status" value="1"/>
</dbReference>
<evidence type="ECO:0000313" key="8">
    <source>
        <dbReference type="EMBL" id="MBF4502217.1"/>
    </source>
</evidence>
<evidence type="ECO:0000259" key="6">
    <source>
        <dbReference type="Pfam" id="PF04542"/>
    </source>
</evidence>
<name>A0A8J7G6C0_9BACL</name>
<dbReference type="Gene3D" id="1.10.10.10">
    <property type="entry name" value="Winged helix-like DNA-binding domain superfamily/Winged helix DNA-binding domain"/>
    <property type="match status" value="1"/>
</dbReference>
<dbReference type="PANTHER" id="PTHR43133:SF52">
    <property type="entry name" value="ECF RNA POLYMERASE SIGMA FACTOR SIGL"/>
    <property type="match status" value="1"/>
</dbReference>
<dbReference type="GO" id="GO:0016987">
    <property type="term" value="F:sigma factor activity"/>
    <property type="evidence" value="ECO:0007669"/>
    <property type="project" value="UniProtKB-KW"/>
</dbReference>
<evidence type="ECO:0000256" key="1">
    <source>
        <dbReference type="ARBA" id="ARBA00010641"/>
    </source>
</evidence>
<protein>
    <submittedName>
        <fullName evidence="8">RNA polymerase sigma factor</fullName>
    </submittedName>
</protein>
<keyword evidence="9" id="KW-1185">Reference proteome</keyword>
<evidence type="ECO:0000313" key="9">
    <source>
        <dbReference type="Proteomes" id="UP000622653"/>
    </source>
</evidence>
<evidence type="ECO:0000259" key="7">
    <source>
        <dbReference type="Pfam" id="PF08281"/>
    </source>
</evidence>
<evidence type="ECO:0000256" key="4">
    <source>
        <dbReference type="ARBA" id="ARBA00023125"/>
    </source>
</evidence>
<dbReference type="Proteomes" id="UP000622653">
    <property type="component" value="Unassembled WGS sequence"/>
</dbReference>
<sequence length="165" mass="19909">MNMEELYAAYFHDIFRFVFSLTKNQSLTEDIVQETFTRAYLHKDMFENRPNKAWLFTVARHLFYDHLRKNKRIAALEYDFSNIPDVVSSLEEQLLEKEDVQKIYKEICNLKANYREAMLCFYVEELSYKEAAEKMNVTESNFKSILFRAKRNLKRSLKRKGEFLE</sequence>
<dbReference type="InterPro" id="IPR014284">
    <property type="entry name" value="RNA_pol_sigma-70_dom"/>
</dbReference>
<accession>A0A8J7G6C0</accession>
<dbReference type="RefSeq" id="WP_194563705.1">
    <property type="nucleotide sequence ID" value="NZ_JADKPV010000010.1"/>
</dbReference>
<keyword evidence="2" id="KW-0805">Transcription regulation</keyword>
<dbReference type="EMBL" id="JADKPV010000010">
    <property type="protein sequence ID" value="MBF4502217.1"/>
    <property type="molecule type" value="Genomic_DNA"/>
</dbReference>
<dbReference type="InterPro" id="IPR039425">
    <property type="entry name" value="RNA_pol_sigma-70-like"/>
</dbReference>
<keyword evidence="3" id="KW-0731">Sigma factor</keyword>
<dbReference type="InterPro" id="IPR007627">
    <property type="entry name" value="RNA_pol_sigma70_r2"/>
</dbReference>
<dbReference type="AlphaFoldDB" id="A0A8J7G6C0"/>
<dbReference type="SUPFAM" id="SSF88946">
    <property type="entry name" value="Sigma2 domain of RNA polymerase sigma factors"/>
    <property type="match status" value="1"/>
</dbReference>
<feature type="domain" description="RNA polymerase sigma-70 region 2" evidence="6">
    <location>
        <begin position="6"/>
        <end position="72"/>
    </location>
</feature>
<dbReference type="InterPro" id="IPR013325">
    <property type="entry name" value="RNA_pol_sigma_r2"/>
</dbReference>
<proteinExistence type="inferred from homology"/>
<dbReference type="InterPro" id="IPR013324">
    <property type="entry name" value="RNA_pol_sigma_r3/r4-like"/>
</dbReference>
<organism evidence="8 9">
    <name type="scientific">Savagea serpentis</name>
    <dbReference type="NCBI Taxonomy" id="2785297"/>
    <lineage>
        <taxon>Bacteria</taxon>
        <taxon>Bacillati</taxon>
        <taxon>Bacillota</taxon>
        <taxon>Bacilli</taxon>
        <taxon>Bacillales</taxon>
        <taxon>Caryophanaceae</taxon>
        <taxon>Savagea</taxon>
    </lineage>
</organism>
<dbReference type="PANTHER" id="PTHR43133">
    <property type="entry name" value="RNA POLYMERASE ECF-TYPE SIGMA FACTO"/>
    <property type="match status" value="1"/>
</dbReference>
<dbReference type="GO" id="GO:0006352">
    <property type="term" value="P:DNA-templated transcription initiation"/>
    <property type="evidence" value="ECO:0007669"/>
    <property type="project" value="InterPro"/>
</dbReference>
<gene>
    <name evidence="8" type="ORF">IRY55_12685</name>
</gene>
<dbReference type="Pfam" id="PF08281">
    <property type="entry name" value="Sigma70_r4_2"/>
    <property type="match status" value="1"/>
</dbReference>
<dbReference type="Pfam" id="PF04542">
    <property type="entry name" value="Sigma70_r2"/>
    <property type="match status" value="1"/>
</dbReference>